<dbReference type="Pfam" id="PF03572">
    <property type="entry name" value="Peptidase_S41"/>
    <property type="match status" value="1"/>
</dbReference>
<feature type="domain" description="Tail specific protease" evidence="1">
    <location>
        <begin position="110"/>
        <end position="337"/>
    </location>
</feature>
<dbReference type="EMBL" id="JAOYOD010000001">
    <property type="protein sequence ID" value="MCV9385547.1"/>
    <property type="molecule type" value="Genomic_DNA"/>
</dbReference>
<gene>
    <name evidence="2" type="ORF">N7U62_02680</name>
</gene>
<comment type="caution">
    <text evidence="2">The sequence shown here is derived from an EMBL/GenBank/DDBJ whole genome shotgun (WGS) entry which is preliminary data.</text>
</comment>
<dbReference type="InterPro" id="IPR005151">
    <property type="entry name" value="Tail-specific_protease"/>
</dbReference>
<accession>A0ABT3CPK6</accession>
<evidence type="ECO:0000313" key="3">
    <source>
        <dbReference type="Proteomes" id="UP001300692"/>
    </source>
</evidence>
<evidence type="ECO:0000259" key="1">
    <source>
        <dbReference type="SMART" id="SM00245"/>
    </source>
</evidence>
<proteinExistence type="predicted"/>
<evidence type="ECO:0000313" key="2">
    <source>
        <dbReference type="EMBL" id="MCV9385547.1"/>
    </source>
</evidence>
<dbReference type="Proteomes" id="UP001300692">
    <property type="component" value="Unassembled WGS sequence"/>
</dbReference>
<protein>
    <submittedName>
        <fullName evidence="2">S41 family peptidase</fullName>
    </submittedName>
</protein>
<dbReference type="PANTHER" id="PTHR11261:SF3">
    <property type="entry name" value="RETINOL-BINDING PROTEIN 3"/>
    <property type="match status" value="1"/>
</dbReference>
<dbReference type="CDD" id="cd07563">
    <property type="entry name" value="Peptidase_S41_IRBP"/>
    <property type="match status" value="1"/>
</dbReference>
<dbReference type="PANTHER" id="PTHR11261">
    <property type="entry name" value="INTERPHOTORECEPTOR RETINOID-BINDING PROTEIN"/>
    <property type="match status" value="1"/>
</dbReference>
<dbReference type="PROSITE" id="PS51257">
    <property type="entry name" value="PROKAR_LIPOPROTEIN"/>
    <property type="match status" value="1"/>
</dbReference>
<name>A0ABT3CPK6_9BACT</name>
<dbReference type="InterPro" id="IPR029045">
    <property type="entry name" value="ClpP/crotonase-like_dom_sf"/>
</dbReference>
<dbReference type="Pfam" id="PF14684">
    <property type="entry name" value="Tricorn_C1"/>
    <property type="match status" value="1"/>
</dbReference>
<organism evidence="2 3">
    <name type="scientific">Reichenbachiella ulvae</name>
    <dbReference type="NCBI Taxonomy" id="2980104"/>
    <lineage>
        <taxon>Bacteria</taxon>
        <taxon>Pseudomonadati</taxon>
        <taxon>Bacteroidota</taxon>
        <taxon>Cytophagia</taxon>
        <taxon>Cytophagales</taxon>
        <taxon>Reichenbachiellaceae</taxon>
        <taxon>Reichenbachiella</taxon>
    </lineage>
</organism>
<dbReference type="Gene3D" id="3.30.750.44">
    <property type="match status" value="1"/>
</dbReference>
<sequence length="362" mass="41311">MKKLTLALTILSILCSCEKLFFEENYDSSDPYESFDYLWQQVDERYSFFEVKDINWEEVGERHRAMIYPEIDDDSLFRVMGSMLTELKDDHSNLSSSFNVSFFGLRYQKNDNYESTIVVKNYIGTDFYISGPFRHDFIDHNLVPSVGREQIAYIRFGSFTGTTSDVNMNFILDRYRDTDGLIFDLRENGGGAVSDVFRILSKFIEEETTVYYSRIRNGSDHDDFSELEPAVASPSSFNYVDKPVIFLCDRGTYSAGSFTSLSTKAIDNITLMGDTTGGGLGLPNGGQLPNGWNYRFSVTQALTKEQAEKIKSNDQALIDEVNAENYENGVPPDIYVTLDWTNLNTDEILERAIQEILNDPRN</sequence>
<reference evidence="2 3" key="1">
    <citation type="submission" date="2022-10" db="EMBL/GenBank/DDBJ databases">
        <title>Comparative genomics and taxonomic characterization of three novel marine species of genus Reichenbachiella exhibiting antioxidant and polysaccharide degradation activities.</title>
        <authorList>
            <person name="Muhammad N."/>
            <person name="Lee Y.-J."/>
            <person name="Ko J."/>
            <person name="Kim S.-G."/>
        </authorList>
    </citation>
    <scope>NUCLEOTIDE SEQUENCE [LARGE SCALE GENOMIC DNA]</scope>
    <source>
        <strain evidence="2 3">ABR2-5</strain>
    </source>
</reference>
<dbReference type="Gene3D" id="3.90.226.10">
    <property type="entry name" value="2-enoyl-CoA Hydratase, Chain A, domain 1"/>
    <property type="match status" value="1"/>
</dbReference>
<dbReference type="SMART" id="SM00245">
    <property type="entry name" value="TSPc"/>
    <property type="match status" value="1"/>
</dbReference>
<dbReference type="SUPFAM" id="SSF52096">
    <property type="entry name" value="ClpP/crotonase"/>
    <property type="match status" value="1"/>
</dbReference>
<keyword evidence="3" id="KW-1185">Reference proteome</keyword>
<dbReference type="InterPro" id="IPR028204">
    <property type="entry name" value="Tricorn_C1"/>
</dbReference>
<dbReference type="RefSeq" id="WP_264136333.1">
    <property type="nucleotide sequence ID" value="NZ_JAOYOD010000001.1"/>
</dbReference>